<dbReference type="Proteomes" id="UP000774804">
    <property type="component" value="Unassembled WGS sequence"/>
</dbReference>
<evidence type="ECO:0000313" key="2">
    <source>
        <dbReference type="Proteomes" id="UP000774804"/>
    </source>
</evidence>
<accession>A0A8T1ARG6</accession>
<organism evidence="1 2">
    <name type="scientific">Phytophthora cactorum</name>
    <dbReference type="NCBI Taxonomy" id="29920"/>
    <lineage>
        <taxon>Eukaryota</taxon>
        <taxon>Sar</taxon>
        <taxon>Stramenopiles</taxon>
        <taxon>Oomycota</taxon>
        <taxon>Peronosporomycetes</taxon>
        <taxon>Peronosporales</taxon>
        <taxon>Peronosporaceae</taxon>
        <taxon>Phytophthora</taxon>
    </lineage>
</organism>
<dbReference type="AlphaFoldDB" id="A0A8T1ARG6"/>
<protein>
    <submittedName>
        <fullName evidence="1">Uncharacterized protein</fullName>
    </submittedName>
</protein>
<name>A0A8T1ARG6_9STRA</name>
<evidence type="ECO:0000313" key="1">
    <source>
        <dbReference type="EMBL" id="KAG2885494.1"/>
    </source>
</evidence>
<dbReference type="EMBL" id="RCMI01001415">
    <property type="protein sequence ID" value="KAG2885494.1"/>
    <property type="molecule type" value="Genomic_DNA"/>
</dbReference>
<feature type="non-terminal residue" evidence="1">
    <location>
        <position position="1"/>
    </location>
</feature>
<gene>
    <name evidence="1" type="ORF">PC115_g20998</name>
</gene>
<sequence length="31" mass="3211">CSGGGDASPFDGNVAIVLPCYYTVPRILHTS</sequence>
<proteinExistence type="predicted"/>
<reference evidence="1" key="1">
    <citation type="submission" date="2018-10" db="EMBL/GenBank/DDBJ databases">
        <title>Effector identification in a new, highly contiguous assembly of the strawberry crown rot pathogen Phytophthora cactorum.</title>
        <authorList>
            <person name="Armitage A.D."/>
            <person name="Nellist C.F."/>
            <person name="Bates H."/>
            <person name="Vickerstaff R.J."/>
            <person name="Harrison R.J."/>
        </authorList>
    </citation>
    <scope>NUCLEOTIDE SEQUENCE</scope>
    <source>
        <strain evidence="1">4032</strain>
    </source>
</reference>
<comment type="caution">
    <text evidence="1">The sequence shown here is derived from an EMBL/GenBank/DDBJ whole genome shotgun (WGS) entry which is preliminary data.</text>
</comment>